<evidence type="ECO:0000256" key="2">
    <source>
        <dbReference type="SAM" id="Phobius"/>
    </source>
</evidence>
<dbReference type="AlphaFoldDB" id="A0A3G8JGP9"/>
<dbReference type="Proteomes" id="UP000271469">
    <property type="component" value="Chromosome"/>
</dbReference>
<reference evidence="4 5" key="1">
    <citation type="submission" date="2018-11" db="EMBL/GenBank/DDBJ databases">
        <title>Gordonia insulae sp. nov., isolated from an island soil.</title>
        <authorList>
            <person name="Kim Y.S."/>
            <person name="Kim S.B."/>
        </authorList>
    </citation>
    <scope>NUCLEOTIDE SEQUENCE [LARGE SCALE GENOMIC DNA]</scope>
    <source>
        <strain evidence="4 5">MMS17-SY073</strain>
    </source>
</reference>
<organism evidence="4 5">
    <name type="scientific">Gordonia insulae</name>
    <dbReference type="NCBI Taxonomy" id="2420509"/>
    <lineage>
        <taxon>Bacteria</taxon>
        <taxon>Bacillati</taxon>
        <taxon>Actinomycetota</taxon>
        <taxon>Actinomycetes</taxon>
        <taxon>Mycobacteriales</taxon>
        <taxon>Gordoniaceae</taxon>
        <taxon>Gordonia</taxon>
    </lineage>
</organism>
<evidence type="ECO:0000259" key="3">
    <source>
        <dbReference type="SMART" id="SM00257"/>
    </source>
</evidence>
<dbReference type="CDD" id="cd00118">
    <property type="entry name" value="LysM"/>
    <property type="match status" value="1"/>
</dbReference>
<dbReference type="Pfam" id="PF01476">
    <property type="entry name" value="LysM"/>
    <property type="match status" value="1"/>
</dbReference>
<dbReference type="EMBL" id="CP033972">
    <property type="protein sequence ID" value="AZG44164.1"/>
    <property type="molecule type" value="Genomic_DNA"/>
</dbReference>
<feature type="domain" description="LysM" evidence="3">
    <location>
        <begin position="138"/>
        <end position="187"/>
    </location>
</feature>
<proteinExistence type="predicted"/>
<dbReference type="InterPro" id="IPR018392">
    <property type="entry name" value="LysM"/>
</dbReference>
<evidence type="ECO:0000313" key="5">
    <source>
        <dbReference type="Proteomes" id="UP000271469"/>
    </source>
</evidence>
<sequence length="190" mass="19796">MSTSTLTRTRPATTGVPMRDAGSPTHRARGRAASPFGTGRTGQVGRPVTGVSTRPRRGAQVERTRPADRRPAGRVAAPVVAGTRCAAPAVDRRIYVRRRTTALAVVLGGALAVLVWAVAIIGSNYAASVAPTPAGTEIVHVRQGDSLSSIADRVAPDVPRAAVIQQIVERNDLPSSGLRVGQALIAPAYR</sequence>
<keyword evidence="2" id="KW-0812">Transmembrane</keyword>
<dbReference type="KEGG" id="gom:D7316_00744"/>
<evidence type="ECO:0000313" key="4">
    <source>
        <dbReference type="EMBL" id="AZG44164.1"/>
    </source>
</evidence>
<protein>
    <recommendedName>
        <fullName evidence="3">LysM domain-containing protein</fullName>
    </recommendedName>
</protein>
<keyword evidence="5" id="KW-1185">Reference proteome</keyword>
<gene>
    <name evidence="4" type="ORF">D7316_00744</name>
</gene>
<dbReference type="Gene3D" id="3.10.350.10">
    <property type="entry name" value="LysM domain"/>
    <property type="match status" value="1"/>
</dbReference>
<keyword evidence="2" id="KW-0472">Membrane</keyword>
<feature type="region of interest" description="Disordered" evidence="1">
    <location>
        <begin position="1"/>
        <end position="75"/>
    </location>
</feature>
<feature type="transmembrane region" description="Helical" evidence="2">
    <location>
        <begin position="102"/>
        <end position="122"/>
    </location>
</feature>
<evidence type="ECO:0000256" key="1">
    <source>
        <dbReference type="SAM" id="MobiDB-lite"/>
    </source>
</evidence>
<dbReference type="SMART" id="SM00257">
    <property type="entry name" value="LysM"/>
    <property type="match status" value="1"/>
</dbReference>
<dbReference type="InterPro" id="IPR036779">
    <property type="entry name" value="LysM_dom_sf"/>
</dbReference>
<accession>A0A3G8JGP9</accession>
<feature type="compositionally biased region" description="Low complexity" evidence="1">
    <location>
        <begin position="1"/>
        <end position="14"/>
    </location>
</feature>
<feature type="compositionally biased region" description="Basic and acidic residues" evidence="1">
    <location>
        <begin position="59"/>
        <end position="71"/>
    </location>
</feature>
<name>A0A3G8JGP9_9ACTN</name>
<keyword evidence="2" id="KW-1133">Transmembrane helix</keyword>